<evidence type="ECO:0000256" key="6">
    <source>
        <dbReference type="ARBA" id="ARBA00022989"/>
    </source>
</evidence>
<keyword evidence="4 8" id="KW-1003">Cell membrane</keyword>
<feature type="transmembrane region" description="Helical" evidence="8">
    <location>
        <begin position="103"/>
        <end position="120"/>
    </location>
</feature>
<keyword evidence="6 8" id="KW-1133">Transmembrane helix</keyword>
<evidence type="ECO:0000256" key="8">
    <source>
        <dbReference type="RuleBase" id="RU363041"/>
    </source>
</evidence>
<protein>
    <recommendedName>
        <fullName evidence="8">Probable membrane transporter protein</fullName>
    </recommendedName>
</protein>
<dbReference type="Pfam" id="PF01925">
    <property type="entry name" value="TauE"/>
    <property type="match status" value="1"/>
</dbReference>
<evidence type="ECO:0000256" key="3">
    <source>
        <dbReference type="ARBA" id="ARBA00022448"/>
    </source>
</evidence>
<feature type="transmembrane region" description="Helical" evidence="8">
    <location>
        <begin position="132"/>
        <end position="157"/>
    </location>
</feature>
<dbReference type="PANTHER" id="PTHR30269:SF37">
    <property type="entry name" value="MEMBRANE TRANSPORTER PROTEIN"/>
    <property type="match status" value="1"/>
</dbReference>
<dbReference type="EMBL" id="CP020331">
    <property type="protein sequence ID" value="AQZ53792.1"/>
    <property type="molecule type" value="Genomic_DNA"/>
</dbReference>
<dbReference type="InterPro" id="IPR002781">
    <property type="entry name" value="TM_pro_TauE-like"/>
</dbReference>
<dbReference type="InterPro" id="IPR052017">
    <property type="entry name" value="TSUP"/>
</dbReference>
<feature type="transmembrane region" description="Helical" evidence="8">
    <location>
        <begin position="163"/>
        <end position="184"/>
    </location>
</feature>
<organism evidence="9 10">
    <name type="scientific">Martelella mediterranea DSM 17316</name>
    <dbReference type="NCBI Taxonomy" id="1122214"/>
    <lineage>
        <taxon>Bacteria</taxon>
        <taxon>Pseudomonadati</taxon>
        <taxon>Pseudomonadota</taxon>
        <taxon>Alphaproteobacteria</taxon>
        <taxon>Hyphomicrobiales</taxon>
        <taxon>Aurantimonadaceae</taxon>
        <taxon>Martelella</taxon>
    </lineage>
</organism>
<reference evidence="9 10" key="1">
    <citation type="submission" date="2017-03" db="EMBL/GenBank/DDBJ databases">
        <title>Foreign affairs: Plasmid Transfer between Roseobacters and Rhizobia.</title>
        <authorList>
            <person name="Bartling P."/>
            <person name="Bunk B."/>
            <person name="Overmann J."/>
            <person name="Brinkmann H."/>
            <person name="Petersen J."/>
        </authorList>
    </citation>
    <scope>NUCLEOTIDE SEQUENCE [LARGE SCALE GENOMIC DNA]</scope>
    <source>
        <strain evidence="9 10">MACL11</strain>
        <plasmid evidence="10">Plasmid pmm593</plasmid>
    </source>
</reference>
<dbReference type="OrthoDB" id="5472127at2"/>
<feature type="transmembrane region" description="Helical" evidence="8">
    <location>
        <begin position="196"/>
        <end position="217"/>
    </location>
</feature>
<accession>A0A1U9Z889</accession>
<evidence type="ECO:0000256" key="5">
    <source>
        <dbReference type="ARBA" id="ARBA00022692"/>
    </source>
</evidence>
<dbReference type="Proteomes" id="UP000191135">
    <property type="component" value="Plasmid pMM593"/>
</dbReference>
<keyword evidence="9" id="KW-0614">Plasmid</keyword>
<evidence type="ECO:0000313" key="9">
    <source>
        <dbReference type="EMBL" id="AQZ53792.1"/>
    </source>
</evidence>
<comment type="subcellular location">
    <subcellularLocation>
        <location evidence="1 8">Cell membrane</location>
        <topology evidence="1 8">Multi-pass membrane protein</topology>
    </subcellularLocation>
</comment>
<keyword evidence="3" id="KW-0813">Transport</keyword>
<evidence type="ECO:0000313" key="10">
    <source>
        <dbReference type="Proteomes" id="UP000191135"/>
    </source>
</evidence>
<dbReference type="GO" id="GO:0005886">
    <property type="term" value="C:plasma membrane"/>
    <property type="evidence" value="ECO:0007669"/>
    <property type="project" value="UniProtKB-SubCell"/>
</dbReference>
<name>A0A1U9Z889_9HYPH</name>
<keyword evidence="7 8" id="KW-0472">Membrane</keyword>
<feature type="transmembrane region" description="Helical" evidence="8">
    <location>
        <begin position="12"/>
        <end position="43"/>
    </location>
</feature>
<feature type="transmembrane region" description="Helical" evidence="8">
    <location>
        <begin position="223"/>
        <end position="241"/>
    </location>
</feature>
<dbReference type="PANTHER" id="PTHR30269">
    <property type="entry name" value="TRANSMEMBRANE PROTEIN YFCA"/>
    <property type="match status" value="1"/>
</dbReference>
<dbReference type="KEGG" id="mmed:Mame_04500"/>
<dbReference type="RefSeq" id="WP_018067532.1">
    <property type="nucleotide sequence ID" value="NZ_AQWH01000044.1"/>
</dbReference>
<dbReference type="eggNOG" id="COG0730">
    <property type="taxonomic scope" value="Bacteria"/>
</dbReference>
<proteinExistence type="inferred from homology"/>
<gene>
    <name evidence="9" type="ORF">Mame_04500</name>
</gene>
<feature type="transmembrane region" description="Helical" evidence="8">
    <location>
        <begin position="49"/>
        <end position="67"/>
    </location>
</feature>
<geneLocation type="plasmid" evidence="10">
    <name>pmm593</name>
</geneLocation>
<evidence type="ECO:0000256" key="2">
    <source>
        <dbReference type="ARBA" id="ARBA00009142"/>
    </source>
</evidence>
<dbReference type="AlphaFoldDB" id="A0A1U9Z889"/>
<evidence type="ECO:0000256" key="4">
    <source>
        <dbReference type="ARBA" id="ARBA00022475"/>
    </source>
</evidence>
<comment type="similarity">
    <text evidence="2 8">Belongs to the 4-toluene sulfonate uptake permease (TSUP) (TC 2.A.102) family.</text>
</comment>
<keyword evidence="10" id="KW-1185">Reference proteome</keyword>
<evidence type="ECO:0000256" key="1">
    <source>
        <dbReference type="ARBA" id="ARBA00004651"/>
    </source>
</evidence>
<sequence length="246" mass="25834">MIDTFFSVGGERWLLASFFVFTGACLQGVSGVGFGMFAAPILAIVDPELVPGPMLFLGLIIAVLAVIRERQSLDMRGLGYALVGRIPASLAAAAMMGLLPVRIVSILFALVILAGVAMSLSRLDMRPSPARLFGAGCVSGFMGTLTSVGLPPIALMYQHAPKATLRASLGGFLIFGTLISIAALSSAGRFSLDDVALGAWLIAPLYLGFWVSTPIAAKVSSRTVRYLVLCLSALAALLLLLRQFTL</sequence>
<keyword evidence="5 8" id="KW-0812">Transmembrane</keyword>
<evidence type="ECO:0000256" key="7">
    <source>
        <dbReference type="ARBA" id="ARBA00023136"/>
    </source>
</evidence>